<sequence length="39" mass="4603">MEDGIKLEGKMLKSIIVMKRDNYHILSLTLDKFIYICTK</sequence>
<accession>B0VFJ1</accession>
<dbReference type="HOGENOM" id="CLU_3307043_0_0_0"/>
<evidence type="ECO:0000313" key="2">
    <source>
        <dbReference type="Proteomes" id="UP000002019"/>
    </source>
</evidence>
<proteinExistence type="predicted"/>
<protein>
    <submittedName>
        <fullName evidence="1">Uncharacterized protein</fullName>
    </submittedName>
</protein>
<dbReference type="Proteomes" id="UP000002019">
    <property type="component" value="Chromosome"/>
</dbReference>
<organism evidence="1 2">
    <name type="scientific">Cloacimonas acidaminovorans (strain Evry)</name>
    <dbReference type="NCBI Taxonomy" id="459349"/>
    <lineage>
        <taxon>Bacteria</taxon>
        <taxon>Pseudomonadati</taxon>
        <taxon>Candidatus Cloacimonadota</taxon>
        <taxon>Candidatus Cloacimonadia</taxon>
        <taxon>Candidatus Cloacimonadales</taxon>
        <taxon>Candidatus Cloacimonadaceae</taxon>
        <taxon>Candidatus Cloacimonas</taxon>
    </lineage>
</organism>
<reference evidence="1 2" key="1">
    <citation type="journal article" date="2008" name="J. Bacteriol.">
        <title>'Candidatus Cloacamonas acidaminovorans': genome sequence reconstruction provides a first glimpse of a new bacterial division.</title>
        <authorList>
            <person name="Pelletier E."/>
            <person name="Kreimeyer A."/>
            <person name="Bocs S."/>
            <person name="Rouy Z."/>
            <person name="Gyapay G."/>
            <person name="Chouari R."/>
            <person name="Riviere D."/>
            <person name="Ganesan A."/>
            <person name="Daegelen P."/>
            <person name="Sghir A."/>
            <person name="Cohen G.N."/>
            <person name="Medigue C."/>
            <person name="Weissenbach J."/>
            <person name="Le Paslier D."/>
        </authorList>
    </citation>
    <scope>NUCLEOTIDE SEQUENCE [LARGE SCALE GENOMIC DNA]</scope>
    <source>
        <strain evidence="2">Evry</strain>
    </source>
</reference>
<dbReference type="STRING" id="459349.CLOAM1479"/>
<dbReference type="EMBL" id="CU466930">
    <property type="protein sequence ID" value="CAO81329.1"/>
    <property type="molecule type" value="Genomic_DNA"/>
</dbReference>
<gene>
    <name evidence="1" type="ordered locus">CLOAM1479</name>
</gene>
<dbReference type="KEGG" id="caci:CLOAM1479"/>
<name>B0VFJ1_CLOAI</name>
<evidence type="ECO:0000313" key="1">
    <source>
        <dbReference type="EMBL" id="CAO81329.1"/>
    </source>
</evidence>
<dbReference type="AlphaFoldDB" id="B0VFJ1"/>
<keyword evidence="2" id="KW-1185">Reference proteome</keyword>